<organism evidence="3 4">
    <name type="scientific">Acinetobacter junii</name>
    <dbReference type="NCBI Taxonomy" id="40215"/>
    <lineage>
        <taxon>Bacteria</taxon>
        <taxon>Pseudomonadati</taxon>
        <taxon>Pseudomonadota</taxon>
        <taxon>Gammaproteobacteria</taxon>
        <taxon>Moraxellales</taxon>
        <taxon>Moraxellaceae</taxon>
        <taxon>Acinetobacter</taxon>
    </lineage>
</organism>
<dbReference type="Proteomes" id="UP001498501">
    <property type="component" value="Unassembled WGS sequence"/>
</dbReference>
<evidence type="ECO:0000313" key="3">
    <source>
        <dbReference type="EMBL" id="MEK0252893.1"/>
    </source>
</evidence>
<dbReference type="Pfam" id="PF07883">
    <property type="entry name" value="Cupin_2"/>
    <property type="match status" value="1"/>
</dbReference>
<dbReference type="InterPro" id="IPR052538">
    <property type="entry name" value="Flavonoid_dioxygenase-like"/>
</dbReference>
<dbReference type="PANTHER" id="PTHR43346:SF1">
    <property type="entry name" value="QUERCETIN 2,3-DIOXYGENASE-RELATED"/>
    <property type="match status" value="1"/>
</dbReference>
<keyword evidence="1" id="KW-0812">Transmembrane</keyword>
<feature type="transmembrane region" description="Helical" evidence="1">
    <location>
        <begin position="12"/>
        <end position="37"/>
    </location>
</feature>
<evidence type="ECO:0000313" key="4">
    <source>
        <dbReference type="Proteomes" id="UP001498501"/>
    </source>
</evidence>
<feature type="domain" description="Cupin type-2" evidence="2">
    <location>
        <begin position="116"/>
        <end position="184"/>
    </location>
</feature>
<dbReference type="RefSeq" id="WP_227545351.1">
    <property type="nucleotide sequence ID" value="NZ_CABFLT010000049.1"/>
</dbReference>
<reference evidence="3 4" key="1">
    <citation type="submission" date="2024-03" db="EMBL/GenBank/DDBJ databases">
        <title>Cross-transmission of Acinetobacter junii carrying blaOXA-58 in a neonatal intensive care unit.</title>
        <authorList>
            <person name="Bour M."/>
            <person name="Potron A."/>
            <person name="Lecointe D."/>
        </authorList>
    </citation>
    <scope>NUCLEOTIDE SEQUENCE [LARGE SCALE GENOMIC DNA]</scope>
    <source>
        <strain evidence="3 4">21A3096 case 1</strain>
    </source>
</reference>
<dbReference type="InterPro" id="IPR011051">
    <property type="entry name" value="RmlC_Cupin_sf"/>
</dbReference>
<accession>A0ABU8ZH29</accession>
<keyword evidence="4" id="KW-1185">Reference proteome</keyword>
<keyword evidence="1" id="KW-0472">Membrane</keyword>
<dbReference type="InterPro" id="IPR014710">
    <property type="entry name" value="RmlC-like_jellyroll"/>
</dbReference>
<evidence type="ECO:0000259" key="2">
    <source>
        <dbReference type="Pfam" id="PF07883"/>
    </source>
</evidence>
<dbReference type="CDD" id="cd02225">
    <property type="entry name" value="cupin_PA3510-like"/>
    <property type="match status" value="1"/>
</dbReference>
<sequence length="209" mass="23683">MSNEEKSGFKHWVPAFVLIVCVVLAFFDKISIAVLFADPRFQGAIGIAEDKAKLGWLNTRIARFETRKYDFDALKFQADYDPKYRRAQMRYMGTGATGVVNDGNTVPAENFTFSTMVLPAQCEGPLHIHHDVEEVFFMLRGEIDLFIEHNGEKFQTKLKERDLISIPPGIYRGLFNPGQEDALMCVMLGAGKPTIPNYPPEHPLSQIKR</sequence>
<dbReference type="SUPFAM" id="SSF51182">
    <property type="entry name" value="RmlC-like cupins"/>
    <property type="match status" value="1"/>
</dbReference>
<name>A0ABU8ZH29_ACIJU</name>
<proteinExistence type="predicted"/>
<comment type="caution">
    <text evidence="3">The sequence shown here is derived from an EMBL/GenBank/DDBJ whole genome shotgun (WGS) entry which is preliminary data.</text>
</comment>
<protein>
    <submittedName>
        <fullName evidence="3">Cupin domain-containing protein</fullName>
    </submittedName>
</protein>
<gene>
    <name evidence="3" type="ORF">WM018_10350</name>
</gene>
<dbReference type="EMBL" id="JBBMLE010000036">
    <property type="protein sequence ID" value="MEK0252893.1"/>
    <property type="molecule type" value="Genomic_DNA"/>
</dbReference>
<dbReference type="InterPro" id="IPR013096">
    <property type="entry name" value="Cupin_2"/>
</dbReference>
<evidence type="ECO:0000256" key="1">
    <source>
        <dbReference type="SAM" id="Phobius"/>
    </source>
</evidence>
<keyword evidence="1" id="KW-1133">Transmembrane helix</keyword>
<dbReference type="PANTHER" id="PTHR43346">
    <property type="entry name" value="LIGAND BINDING DOMAIN PROTEIN, PUTATIVE (AFU_ORTHOLOGUE AFUA_6G14370)-RELATED"/>
    <property type="match status" value="1"/>
</dbReference>
<dbReference type="Gene3D" id="2.60.120.10">
    <property type="entry name" value="Jelly Rolls"/>
    <property type="match status" value="1"/>
</dbReference>